<proteinExistence type="predicted"/>
<feature type="region of interest" description="Disordered" evidence="1">
    <location>
        <begin position="51"/>
        <end position="323"/>
    </location>
</feature>
<accession>A0AAV2H4W2</accession>
<feature type="compositionally biased region" description="Low complexity" evidence="1">
    <location>
        <begin position="421"/>
        <end position="434"/>
    </location>
</feature>
<feature type="compositionally biased region" description="Basic and acidic residues" evidence="1">
    <location>
        <begin position="276"/>
        <end position="299"/>
    </location>
</feature>
<keyword evidence="3" id="KW-1185">Reference proteome</keyword>
<feature type="region of interest" description="Disordered" evidence="1">
    <location>
        <begin position="399"/>
        <end position="509"/>
    </location>
</feature>
<dbReference type="AlphaFoldDB" id="A0AAV2H4W2"/>
<feature type="compositionally biased region" description="Polar residues" evidence="1">
    <location>
        <begin position="494"/>
        <end position="509"/>
    </location>
</feature>
<evidence type="ECO:0000313" key="2">
    <source>
        <dbReference type="EMBL" id="CAL1528724.1"/>
    </source>
</evidence>
<feature type="compositionally biased region" description="Polar residues" evidence="1">
    <location>
        <begin position="186"/>
        <end position="210"/>
    </location>
</feature>
<name>A0AAV2H4W2_LYMST</name>
<protein>
    <submittedName>
        <fullName evidence="2">Uncharacterized protein</fullName>
    </submittedName>
</protein>
<feature type="compositionally biased region" description="Polar residues" evidence="1">
    <location>
        <begin position="403"/>
        <end position="420"/>
    </location>
</feature>
<sequence length="680" mass="74464">MWGKNCHVISPVHTPTTPFYVPTPVGAHTPNVHSVFCGAWHALALLGHPERQPVIDRDEEGNSETDYSSEDRHSVSDSDISRISDTFNSDADYVEKSIPPLGHRTHQVSSNQVSPNQVSSNQVSSNQVSPRNSQNAGTAKRSLPIQGLQSRGHTRLTLAEFYDLSDSSPDRKDGPKHVTSNHRIENSSTTGAGLSLIGQQDDTKVQTVSPKSEKCENGHEGNEPGHYRVRTSLGLSERSSRDSCDPSSAVDNRGNHKASDASESLTSNGAFVPKVKGHESRRDDNTKGRESRHDGRSQEPESISTAQQRKAGDHNEQYRNVSLNPKLVKPLQNNINSDYRREKSKLSSMGARANTMFISTRTSDRYTLPRGSAREKKSSVSLVDINQLQDCVLGNELDKRKSPSFTQNTRLDSVTGSTRLSSASPSVNSEASSSTRRDSALVGKYPRDVSTGSRTKTPRARAKGSYPIQTHFSLQVRGYENPSSGRQDPEVSQPHKNSSPDFTRANLGQTEQFVNLPRSKTVLGKMDRVSRFYPRSFLPSAAGVFKKTLQSTDQSTNVRSLYAHTETFGSQTTINFPLAMTKEPSTTQMTALHTDAPPSQTAVASRVVVYSSASSWRSRPSRDTDSSDDPTPQVPLVMEVPCPRPTLADITGVQTMAIIGCGARTPKPSRDPHRGFSETN</sequence>
<feature type="compositionally biased region" description="Low complexity" evidence="1">
    <location>
        <begin position="107"/>
        <end position="135"/>
    </location>
</feature>
<gene>
    <name evidence="2" type="ORF">GSLYS_00002894001</name>
</gene>
<organism evidence="2 3">
    <name type="scientific">Lymnaea stagnalis</name>
    <name type="common">Great pond snail</name>
    <name type="synonym">Helix stagnalis</name>
    <dbReference type="NCBI Taxonomy" id="6523"/>
    <lineage>
        <taxon>Eukaryota</taxon>
        <taxon>Metazoa</taxon>
        <taxon>Spiralia</taxon>
        <taxon>Lophotrochozoa</taxon>
        <taxon>Mollusca</taxon>
        <taxon>Gastropoda</taxon>
        <taxon>Heterobranchia</taxon>
        <taxon>Euthyneura</taxon>
        <taxon>Panpulmonata</taxon>
        <taxon>Hygrophila</taxon>
        <taxon>Lymnaeoidea</taxon>
        <taxon>Lymnaeidae</taxon>
        <taxon>Lymnaea</taxon>
    </lineage>
</organism>
<feature type="compositionally biased region" description="Basic and acidic residues" evidence="1">
    <location>
        <begin position="69"/>
        <end position="82"/>
    </location>
</feature>
<reference evidence="2 3" key="1">
    <citation type="submission" date="2024-04" db="EMBL/GenBank/DDBJ databases">
        <authorList>
            <consortium name="Genoscope - CEA"/>
            <person name="William W."/>
        </authorList>
    </citation>
    <scope>NUCLEOTIDE SEQUENCE [LARGE SCALE GENOMIC DNA]</scope>
</reference>
<evidence type="ECO:0000256" key="1">
    <source>
        <dbReference type="SAM" id="MobiDB-lite"/>
    </source>
</evidence>
<feature type="region of interest" description="Disordered" evidence="1">
    <location>
        <begin position="614"/>
        <end position="639"/>
    </location>
</feature>
<evidence type="ECO:0000313" key="3">
    <source>
        <dbReference type="Proteomes" id="UP001497497"/>
    </source>
</evidence>
<dbReference type="Proteomes" id="UP001497497">
    <property type="component" value="Unassembled WGS sequence"/>
</dbReference>
<dbReference type="EMBL" id="CAXITT010000037">
    <property type="protein sequence ID" value="CAL1528724.1"/>
    <property type="molecule type" value="Genomic_DNA"/>
</dbReference>
<comment type="caution">
    <text evidence="2">The sequence shown here is derived from an EMBL/GenBank/DDBJ whole genome shotgun (WGS) entry which is preliminary data.</text>
</comment>
<feature type="compositionally biased region" description="Basic and acidic residues" evidence="1">
    <location>
        <begin position="211"/>
        <end position="226"/>
    </location>
</feature>